<dbReference type="Proteomes" id="UP000799423">
    <property type="component" value="Unassembled WGS sequence"/>
</dbReference>
<dbReference type="InterPro" id="IPR039258">
    <property type="entry name" value="ZNF511"/>
</dbReference>
<feature type="region of interest" description="Disordered" evidence="1">
    <location>
        <begin position="1"/>
        <end position="27"/>
    </location>
</feature>
<protein>
    <recommendedName>
        <fullName evidence="2">C2H2-type domain-containing protein</fullName>
    </recommendedName>
</protein>
<sequence length="300" mass="33194">MGIKRSRGDSLSSADDTSTPYSREPSVDIKMVHLDADSAISHQPTVMKCSLPPHEPLEFAAFEEYDVHYRKAHVNRCSECQRNFPDEHFLHLHISEYHDPINATRRERGEQTYACLLPECDRVCSTPQKRRLHCIDKHQFPKNYNFIIIKDGIDRRTSMLLSPHRRRSSAMSSVNGGTTESGRRRGESNASATGDSMDVAEDDDEEHQIPTDAGQEQVQDSESKRYPARLWGRGGFSHGRGSERGRGGITSVASPSPKPAPAAVSASKDPLETLTSSMSALQFVPHSVRVARGRGRGGGG</sequence>
<dbReference type="AlphaFoldDB" id="A0A6A7B3W1"/>
<reference evidence="3" key="1">
    <citation type="submission" date="2020-01" db="EMBL/GenBank/DDBJ databases">
        <authorList>
            <consortium name="DOE Joint Genome Institute"/>
            <person name="Haridas S."/>
            <person name="Albert R."/>
            <person name="Binder M."/>
            <person name="Bloem J."/>
            <person name="Labutti K."/>
            <person name="Salamov A."/>
            <person name="Andreopoulos B."/>
            <person name="Baker S.E."/>
            <person name="Barry K."/>
            <person name="Bills G."/>
            <person name="Bluhm B.H."/>
            <person name="Cannon C."/>
            <person name="Castanera R."/>
            <person name="Culley D.E."/>
            <person name="Daum C."/>
            <person name="Ezra D."/>
            <person name="Gonzalez J.B."/>
            <person name="Henrissat B."/>
            <person name="Kuo A."/>
            <person name="Liang C."/>
            <person name="Lipzen A."/>
            <person name="Lutzoni F."/>
            <person name="Magnuson J."/>
            <person name="Mondo S."/>
            <person name="Nolan M."/>
            <person name="Ohm R."/>
            <person name="Pangilinan J."/>
            <person name="Park H.-J."/>
            <person name="Ramirez L."/>
            <person name="Alfaro M."/>
            <person name="Sun H."/>
            <person name="Tritt A."/>
            <person name="Yoshinaga Y."/>
            <person name="Zwiers L.-H."/>
            <person name="Turgeon B.G."/>
            <person name="Goodwin S.B."/>
            <person name="Spatafora J.W."/>
            <person name="Crous P.W."/>
            <person name="Grigoriev I.V."/>
        </authorList>
    </citation>
    <scope>NUCLEOTIDE SEQUENCE</scope>
    <source>
        <strain evidence="3">IPT5</strain>
    </source>
</reference>
<feature type="compositionally biased region" description="Polar residues" evidence="1">
    <location>
        <begin position="9"/>
        <end position="21"/>
    </location>
</feature>
<proteinExistence type="predicted"/>
<dbReference type="SMART" id="SM00355">
    <property type="entry name" value="ZnF_C2H2"/>
    <property type="match status" value="2"/>
</dbReference>
<evidence type="ECO:0000259" key="2">
    <source>
        <dbReference type="PROSITE" id="PS00028"/>
    </source>
</evidence>
<keyword evidence="4" id="KW-1185">Reference proteome</keyword>
<dbReference type="EMBL" id="MU006313">
    <property type="protein sequence ID" value="KAF2849115.1"/>
    <property type="molecule type" value="Genomic_DNA"/>
</dbReference>
<feature type="compositionally biased region" description="Low complexity" evidence="1">
    <location>
        <begin position="251"/>
        <end position="268"/>
    </location>
</feature>
<evidence type="ECO:0000313" key="4">
    <source>
        <dbReference type="Proteomes" id="UP000799423"/>
    </source>
</evidence>
<feature type="domain" description="C2H2-type" evidence="2">
    <location>
        <begin position="77"/>
        <end position="98"/>
    </location>
</feature>
<name>A0A6A7B3W1_9PLEO</name>
<dbReference type="PANTHER" id="PTHR21354:SF0">
    <property type="entry name" value="ZINC FINGER PROTEIN 511"/>
    <property type="match status" value="1"/>
</dbReference>
<dbReference type="PANTHER" id="PTHR21354">
    <property type="entry name" value="ZINC FINGER PROTEIN 511"/>
    <property type="match status" value="1"/>
</dbReference>
<evidence type="ECO:0000256" key="1">
    <source>
        <dbReference type="SAM" id="MobiDB-lite"/>
    </source>
</evidence>
<feature type="region of interest" description="Disordered" evidence="1">
    <location>
        <begin position="162"/>
        <end position="271"/>
    </location>
</feature>
<dbReference type="OrthoDB" id="18440at2759"/>
<accession>A0A6A7B3W1</accession>
<evidence type="ECO:0000313" key="3">
    <source>
        <dbReference type="EMBL" id="KAF2849115.1"/>
    </source>
</evidence>
<organism evidence="3 4">
    <name type="scientific">Plenodomus tracheiphilus IPT5</name>
    <dbReference type="NCBI Taxonomy" id="1408161"/>
    <lineage>
        <taxon>Eukaryota</taxon>
        <taxon>Fungi</taxon>
        <taxon>Dikarya</taxon>
        <taxon>Ascomycota</taxon>
        <taxon>Pezizomycotina</taxon>
        <taxon>Dothideomycetes</taxon>
        <taxon>Pleosporomycetidae</taxon>
        <taxon>Pleosporales</taxon>
        <taxon>Pleosporineae</taxon>
        <taxon>Leptosphaeriaceae</taxon>
        <taxon>Plenodomus</taxon>
    </lineage>
</organism>
<dbReference type="PROSITE" id="PS00028">
    <property type="entry name" value="ZINC_FINGER_C2H2_1"/>
    <property type="match status" value="1"/>
</dbReference>
<dbReference type="InterPro" id="IPR013087">
    <property type="entry name" value="Znf_C2H2_type"/>
</dbReference>
<gene>
    <name evidence="3" type="ORF">T440DRAFT_469540</name>
</gene>